<dbReference type="GO" id="GO:0003677">
    <property type="term" value="F:DNA binding"/>
    <property type="evidence" value="ECO:0007669"/>
    <property type="project" value="UniProtKB-KW"/>
</dbReference>
<evidence type="ECO:0000256" key="2">
    <source>
        <dbReference type="ARBA" id="ARBA00023067"/>
    </source>
</evidence>
<comment type="caution">
    <text evidence="5">The sequence shown here is derived from an EMBL/GenBank/DDBJ whole genome shotgun (WGS) entry which is preliminary data.</text>
</comment>
<sequence>MAETLNKKSIAELVAEKHNLTKKEAAEIIDLVFDTVSGTLKDGGRVDISGFGKFEVKTRAARTGINPQTKETITIPESKVPGFKAAKNLKELVK</sequence>
<dbReference type="PANTHER" id="PTHR33175">
    <property type="entry name" value="DNA-BINDING PROTEIN HU"/>
    <property type="match status" value="1"/>
</dbReference>
<gene>
    <name evidence="5" type="ORF">DWX20_04705</name>
</gene>
<evidence type="ECO:0000313" key="6">
    <source>
        <dbReference type="Proteomes" id="UP000284731"/>
    </source>
</evidence>
<comment type="similarity">
    <text evidence="1 4">Belongs to the bacterial histone-like protein family.</text>
</comment>
<dbReference type="PANTHER" id="PTHR33175:SF3">
    <property type="entry name" value="DNA-BINDING PROTEIN HU-BETA"/>
    <property type="match status" value="1"/>
</dbReference>
<dbReference type="InterPro" id="IPR020816">
    <property type="entry name" value="Histone-like_DNA-bd_CS"/>
</dbReference>
<keyword evidence="3 5" id="KW-0238">DNA-binding</keyword>
<dbReference type="InterPro" id="IPR010992">
    <property type="entry name" value="IHF-like_DNA-bd_dom_sf"/>
</dbReference>
<dbReference type="Proteomes" id="UP000284731">
    <property type="component" value="Unassembled WGS sequence"/>
</dbReference>
<dbReference type="AlphaFoldDB" id="A0A412PER2"/>
<dbReference type="GO" id="GO:0030527">
    <property type="term" value="F:structural constituent of chromatin"/>
    <property type="evidence" value="ECO:0007669"/>
    <property type="project" value="InterPro"/>
</dbReference>
<dbReference type="PROSITE" id="PS00045">
    <property type="entry name" value="HISTONE_LIKE"/>
    <property type="match status" value="1"/>
</dbReference>
<keyword evidence="2" id="KW-0226">DNA condensation</keyword>
<dbReference type="GeneID" id="89620135"/>
<reference evidence="5 6" key="1">
    <citation type="submission" date="2018-08" db="EMBL/GenBank/DDBJ databases">
        <title>A genome reference for cultivated species of the human gut microbiota.</title>
        <authorList>
            <person name="Zou Y."/>
            <person name="Xue W."/>
            <person name="Luo G."/>
        </authorList>
    </citation>
    <scope>NUCLEOTIDE SEQUENCE [LARGE SCALE GENOMIC DNA]</scope>
    <source>
        <strain evidence="5 6">AF18-46</strain>
    </source>
</reference>
<dbReference type="CDD" id="cd13831">
    <property type="entry name" value="HU"/>
    <property type="match status" value="1"/>
</dbReference>
<evidence type="ECO:0000256" key="3">
    <source>
        <dbReference type="ARBA" id="ARBA00023125"/>
    </source>
</evidence>
<proteinExistence type="inferred from homology"/>
<accession>A0A412PER2</accession>
<evidence type="ECO:0000256" key="1">
    <source>
        <dbReference type="ARBA" id="ARBA00010529"/>
    </source>
</evidence>
<protein>
    <submittedName>
        <fullName evidence="5">HU family DNA-binding protein</fullName>
    </submittedName>
</protein>
<dbReference type="RefSeq" id="WP_006526484.1">
    <property type="nucleotide sequence ID" value="NZ_AP028934.1"/>
</dbReference>
<evidence type="ECO:0000256" key="4">
    <source>
        <dbReference type="RuleBase" id="RU003939"/>
    </source>
</evidence>
<dbReference type="PRINTS" id="PR01727">
    <property type="entry name" value="DNABINDINGHU"/>
</dbReference>
<dbReference type="Gene3D" id="4.10.520.10">
    <property type="entry name" value="IHF-like DNA-binding proteins"/>
    <property type="match status" value="1"/>
</dbReference>
<dbReference type="SMART" id="SM00411">
    <property type="entry name" value="BHL"/>
    <property type="match status" value="1"/>
</dbReference>
<dbReference type="SUPFAM" id="SSF47729">
    <property type="entry name" value="IHF-like DNA-binding proteins"/>
    <property type="match status" value="1"/>
</dbReference>
<organism evidence="5 6">
    <name type="scientific">Solobacterium moorei</name>
    <dbReference type="NCBI Taxonomy" id="102148"/>
    <lineage>
        <taxon>Bacteria</taxon>
        <taxon>Bacillati</taxon>
        <taxon>Bacillota</taxon>
        <taxon>Erysipelotrichia</taxon>
        <taxon>Erysipelotrichales</taxon>
        <taxon>Erysipelotrichaceae</taxon>
        <taxon>Solobacterium</taxon>
    </lineage>
</organism>
<dbReference type="EMBL" id="QRWX01000002">
    <property type="protein sequence ID" value="RGT56113.1"/>
    <property type="molecule type" value="Genomic_DNA"/>
</dbReference>
<name>A0A412PER2_9FIRM</name>
<dbReference type="Pfam" id="PF00216">
    <property type="entry name" value="Bac_DNA_binding"/>
    <property type="match status" value="1"/>
</dbReference>
<evidence type="ECO:0000313" key="5">
    <source>
        <dbReference type="EMBL" id="RGT56113.1"/>
    </source>
</evidence>
<dbReference type="GO" id="GO:0030261">
    <property type="term" value="P:chromosome condensation"/>
    <property type="evidence" value="ECO:0007669"/>
    <property type="project" value="UniProtKB-KW"/>
</dbReference>
<dbReference type="InterPro" id="IPR000119">
    <property type="entry name" value="Hist_DNA-bd"/>
</dbReference>